<accession>A0ABS6S1P4</accession>
<sequence>MPSQFLLDTNAYYILFDPSCPSSYAALTAKLNYSGVVSFYISEITSMEIHSVLGKYRRKSDPQVQTCKRDIIDGNSHIQCSKTWRDPGRRRLSPNAYCTILAMLKDCEAGKGDIQATTIKVDSYPLYISW</sequence>
<dbReference type="Proteomes" id="UP001196980">
    <property type="component" value="Unassembled WGS sequence"/>
</dbReference>
<evidence type="ECO:0000313" key="2">
    <source>
        <dbReference type="Proteomes" id="UP001196980"/>
    </source>
</evidence>
<proteinExistence type="predicted"/>
<comment type="caution">
    <text evidence="1">The sequence shown here is derived from an EMBL/GenBank/DDBJ whole genome shotgun (WGS) entry which is preliminary data.</text>
</comment>
<gene>
    <name evidence="1" type="ORF">HWQ67_14355</name>
</gene>
<evidence type="ECO:0008006" key="3">
    <source>
        <dbReference type="Google" id="ProtNLM"/>
    </source>
</evidence>
<evidence type="ECO:0000313" key="1">
    <source>
        <dbReference type="EMBL" id="MBV6342765.1"/>
    </source>
</evidence>
<dbReference type="RefSeq" id="WP_218253379.1">
    <property type="nucleotide sequence ID" value="NZ_JABXWD010000336.1"/>
</dbReference>
<keyword evidence="2" id="KW-1185">Reference proteome</keyword>
<reference evidence="1 2" key="1">
    <citation type="journal article" date="2020" name="J Geophys Res Biogeosci">
        <title>Magnetotaxis as an Adaptation to Enable Bacterial Shuttling of Microbial Sulfur and Sulfur Cycling Across Aquatic Oxic#Anoxic Interfaces.</title>
        <authorList>
            <person name="Li J."/>
            <person name="Liu P."/>
            <person name="Wang J."/>
            <person name="Roberts A.P."/>
            <person name="Pan Y."/>
        </authorList>
    </citation>
    <scope>NUCLEOTIDE SEQUENCE [LARGE SCALE GENOMIC DNA]</scope>
    <source>
        <strain evidence="1 2">MYR-1_YQ</strain>
    </source>
</reference>
<protein>
    <recommendedName>
        <fullName evidence="3">PIN domain-containing protein</fullName>
    </recommendedName>
</protein>
<organism evidence="1 2">
    <name type="scientific">Candidatus Magnetobacterium casense</name>
    <dbReference type="NCBI Taxonomy" id="1455061"/>
    <lineage>
        <taxon>Bacteria</taxon>
        <taxon>Pseudomonadati</taxon>
        <taxon>Nitrospirota</taxon>
        <taxon>Thermodesulfovibrionia</taxon>
        <taxon>Thermodesulfovibrionales</taxon>
        <taxon>Candidatus Magnetobacteriaceae</taxon>
        <taxon>Candidatus Magnetobacterium</taxon>
    </lineage>
</organism>
<name>A0ABS6S1P4_9BACT</name>
<dbReference type="EMBL" id="JABXWD010000336">
    <property type="protein sequence ID" value="MBV6342765.1"/>
    <property type="molecule type" value="Genomic_DNA"/>
</dbReference>